<dbReference type="AlphaFoldDB" id="A0A8K0W0T0"/>
<evidence type="ECO:0000313" key="3">
    <source>
        <dbReference type="Proteomes" id="UP000813461"/>
    </source>
</evidence>
<keyword evidence="3" id="KW-1185">Reference proteome</keyword>
<feature type="compositionally biased region" description="Polar residues" evidence="1">
    <location>
        <begin position="61"/>
        <end position="82"/>
    </location>
</feature>
<feature type="compositionally biased region" description="Low complexity" evidence="1">
    <location>
        <begin position="41"/>
        <end position="52"/>
    </location>
</feature>
<organism evidence="2 3">
    <name type="scientific">Paraphoma chrysanthemicola</name>
    <dbReference type="NCBI Taxonomy" id="798071"/>
    <lineage>
        <taxon>Eukaryota</taxon>
        <taxon>Fungi</taxon>
        <taxon>Dikarya</taxon>
        <taxon>Ascomycota</taxon>
        <taxon>Pezizomycotina</taxon>
        <taxon>Dothideomycetes</taxon>
        <taxon>Pleosporomycetidae</taxon>
        <taxon>Pleosporales</taxon>
        <taxon>Pleosporineae</taxon>
        <taxon>Phaeosphaeriaceae</taxon>
        <taxon>Paraphoma</taxon>
    </lineage>
</organism>
<feature type="region of interest" description="Disordered" evidence="1">
    <location>
        <begin position="58"/>
        <end position="146"/>
    </location>
</feature>
<comment type="caution">
    <text evidence="2">The sequence shown here is derived from an EMBL/GenBank/DDBJ whole genome shotgun (WGS) entry which is preliminary data.</text>
</comment>
<name>A0A8K0W0T0_9PLEO</name>
<evidence type="ECO:0000313" key="2">
    <source>
        <dbReference type="EMBL" id="KAH7089050.1"/>
    </source>
</evidence>
<protein>
    <submittedName>
        <fullName evidence="2">Uncharacterized protein</fullName>
    </submittedName>
</protein>
<evidence type="ECO:0000256" key="1">
    <source>
        <dbReference type="SAM" id="MobiDB-lite"/>
    </source>
</evidence>
<proteinExistence type="predicted"/>
<gene>
    <name evidence="2" type="ORF">FB567DRAFT_323586</name>
</gene>
<reference evidence="2" key="1">
    <citation type="journal article" date="2021" name="Nat. Commun.">
        <title>Genetic determinants of endophytism in the Arabidopsis root mycobiome.</title>
        <authorList>
            <person name="Mesny F."/>
            <person name="Miyauchi S."/>
            <person name="Thiergart T."/>
            <person name="Pickel B."/>
            <person name="Atanasova L."/>
            <person name="Karlsson M."/>
            <person name="Huettel B."/>
            <person name="Barry K.W."/>
            <person name="Haridas S."/>
            <person name="Chen C."/>
            <person name="Bauer D."/>
            <person name="Andreopoulos W."/>
            <person name="Pangilinan J."/>
            <person name="LaButti K."/>
            <person name="Riley R."/>
            <person name="Lipzen A."/>
            <person name="Clum A."/>
            <person name="Drula E."/>
            <person name="Henrissat B."/>
            <person name="Kohler A."/>
            <person name="Grigoriev I.V."/>
            <person name="Martin F.M."/>
            <person name="Hacquard S."/>
        </authorList>
    </citation>
    <scope>NUCLEOTIDE SEQUENCE</scope>
    <source>
        <strain evidence="2">MPI-SDFR-AT-0120</strain>
    </source>
</reference>
<sequence>MCNKLLQIYACNHSKVVCTTPCPDALDTGTRVPINSSTGHPRSSSVPSIVPPIQEDEVEYSATQRQSRSPMPSPLRHSTSARASPPPAFRFVAPSPKHTNPPPGYPGHSPTSPISQRSTWSGTSQTSTSPTSPNLPTSTTSATLPDEDFDIEPNFCEYYFPRYLAQSNQPCLECYMSPEWENLAREWVKKYRLEHFVGEKEDAERLTGIEELRRRYEESMMEGV</sequence>
<accession>A0A8K0W0T0</accession>
<feature type="region of interest" description="Disordered" evidence="1">
    <location>
        <begin position="33"/>
        <end position="52"/>
    </location>
</feature>
<dbReference type="EMBL" id="JAGMVJ010000007">
    <property type="protein sequence ID" value="KAH7089050.1"/>
    <property type="molecule type" value="Genomic_DNA"/>
</dbReference>
<dbReference type="Proteomes" id="UP000813461">
    <property type="component" value="Unassembled WGS sequence"/>
</dbReference>
<feature type="compositionally biased region" description="Low complexity" evidence="1">
    <location>
        <begin position="115"/>
        <end position="144"/>
    </location>
</feature>
<dbReference type="OrthoDB" id="3788458at2759"/>